<dbReference type="EMBL" id="NWSH01000957">
    <property type="protein sequence ID" value="PCG73385.1"/>
    <property type="molecule type" value="Genomic_DNA"/>
</dbReference>
<gene>
    <name evidence="2" type="ORF">B5V51_14866</name>
</gene>
<protein>
    <recommendedName>
        <fullName evidence="3">Major facilitator superfamily (MFS) profile domain-containing protein</fullName>
    </recommendedName>
</protein>
<sequence length="115" mass="12433">MCGGDVYFWRQAFILTTGLFYSASVGIMLAYPSVLSPALVSSKGTDIKASSEEASWIDSTGVGGTYGIYGVIVCGCLVLLYYVVPETKDKTLQQIEDGIKGVRRAKCEFETDVLL</sequence>
<reference evidence="2" key="1">
    <citation type="submission" date="2017-09" db="EMBL/GenBank/DDBJ databases">
        <title>Contemporary evolution of a Lepidopteran species, Heliothis virescens, in response to modern agricultural practices.</title>
        <authorList>
            <person name="Fritz M.L."/>
            <person name="Deyonke A.M."/>
            <person name="Papanicolaou A."/>
            <person name="Micinski S."/>
            <person name="Westbrook J."/>
            <person name="Gould F."/>
        </authorList>
    </citation>
    <scope>NUCLEOTIDE SEQUENCE [LARGE SCALE GENOMIC DNA]</scope>
    <source>
        <strain evidence="2">HvINT-</strain>
        <tissue evidence="2">Whole body</tissue>
    </source>
</reference>
<name>A0A2A4JMT5_HELVI</name>
<dbReference type="Gene3D" id="1.20.1250.20">
    <property type="entry name" value="MFS general substrate transporter like domains"/>
    <property type="match status" value="1"/>
</dbReference>
<comment type="caution">
    <text evidence="2">The sequence shown here is derived from an EMBL/GenBank/DDBJ whole genome shotgun (WGS) entry which is preliminary data.</text>
</comment>
<accession>A0A2A4JMT5</accession>
<keyword evidence="1" id="KW-1133">Transmembrane helix</keyword>
<dbReference type="AlphaFoldDB" id="A0A2A4JMT5"/>
<evidence type="ECO:0008006" key="3">
    <source>
        <dbReference type="Google" id="ProtNLM"/>
    </source>
</evidence>
<organism evidence="2">
    <name type="scientific">Heliothis virescens</name>
    <name type="common">Tobacco budworm moth</name>
    <dbReference type="NCBI Taxonomy" id="7102"/>
    <lineage>
        <taxon>Eukaryota</taxon>
        <taxon>Metazoa</taxon>
        <taxon>Ecdysozoa</taxon>
        <taxon>Arthropoda</taxon>
        <taxon>Hexapoda</taxon>
        <taxon>Insecta</taxon>
        <taxon>Pterygota</taxon>
        <taxon>Neoptera</taxon>
        <taxon>Endopterygota</taxon>
        <taxon>Lepidoptera</taxon>
        <taxon>Glossata</taxon>
        <taxon>Ditrysia</taxon>
        <taxon>Noctuoidea</taxon>
        <taxon>Noctuidae</taxon>
        <taxon>Heliothinae</taxon>
        <taxon>Heliothis</taxon>
    </lineage>
</organism>
<evidence type="ECO:0000313" key="2">
    <source>
        <dbReference type="EMBL" id="PCG73385.1"/>
    </source>
</evidence>
<dbReference type="SUPFAM" id="SSF103473">
    <property type="entry name" value="MFS general substrate transporter"/>
    <property type="match status" value="1"/>
</dbReference>
<feature type="transmembrane region" description="Helical" evidence="1">
    <location>
        <begin position="66"/>
        <end position="84"/>
    </location>
</feature>
<evidence type="ECO:0000256" key="1">
    <source>
        <dbReference type="SAM" id="Phobius"/>
    </source>
</evidence>
<keyword evidence="1" id="KW-0812">Transmembrane</keyword>
<proteinExistence type="predicted"/>
<keyword evidence="1" id="KW-0472">Membrane</keyword>
<dbReference type="InterPro" id="IPR036259">
    <property type="entry name" value="MFS_trans_sf"/>
</dbReference>
<feature type="transmembrane region" description="Helical" evidence="1">
    <location>
        <begin position="12"/>
        <end position="31"/>
    </location>
</feature>